<dbReference type="InterPro" id="IPR013149">
    <property type="entry name" value="ADH-like_C"/>
</dbReference>
<feature type="domain" description="Alcohol dehydrogenase-like N-terminal" evidence="5">
    <location>
        <begin position="25"/>
        <end position="148"/>
    </location>
</feature>
<dbReference type="Gene3D" id="3.40.50.720">
    <property type="entry name" value="NAD(P)-binding Rossmann-like Domain"/>
    <property type="match status" value="1"/>
</dbReference>
<proteinExistence type="predicted"/>
<reference evidence="6" key="1">
    <citation type="journal article" date="2014" name="Int. J. Syst. Evol. Microbiol.">
        <title>Complete genome sequence of Corynebacterium casei LMG S-19264T (=DSM 44701T), isolated from a smear-ripened cheese.</title>
        <authorList>
            <consortium name="US DOE Joint Genome Institute (JGI-PGF)"/>
            <person name="Walter F."/>
            <person name="Albersmeier A."/>
            <person name="Kalinowski J."/>
            <person name="Ruckert C."/>
        </authorList>
    </citation>
    <scope>NUCLEOTIDE SEQUENCE</scope>
    <source>
        <strain evidence="6">JCM 13064</strain>
    </source>
</reference>
<evidence type="ECO:0000259" key="4">
    <source>
        <dbReference type="Pfam" id="PF00107"/>
    </source>
</evidence>
<dbReference type="GO" id="GO:0046872">
    <property type="term" value="F:metal ion binding"/>
    <property type="evidence" value="ECO:0007669"/>
    <property type="project" value="UniProtKB-KW"/>
</dbReference>
<comment type="cofactor">
    <cofactor evidence="1">
        <name>Zn(2+)</name>
        <dbReference type="ChEBI" id="CHEBI:29105"/>
    </cofactor>
</comment>
<dbReference type="SUPFAM" id="SSF51735">
    <property type="entry name" value="NAD(P)-binding Rossmann-fold domains"/>
    <property type="match status" value="1"/>
</dbReference>
<dbReference type="Pfam" id="PF00107">
    <property type="entry name" value="ADH_zinc_N"/>
    <property type="match status" value="1"/>
</dbReference>
<dbReference type="InterPro" id="IPR011032">
    <property type="entry name" value="GroES-like_sf"/>
</dbReference>
<evidence type="ECO:0000256" key="2">
    <source>
        <dbReference type="ARBA" id="ARBA00022723"/>
    </source>
</evidence>
<dbReference type="InterPro" id="IPR036291">
    <property type="entry name" value="NAD(P)-bd_dom_sf"/>
</dbReference>
<gene>
    <name evidence="6" type="primary">fdh</name>
    <name evidence="6" type="ORF">GCM10007964_32400</name>
</gene>
<accession>A0A917R366</accession>
<evidence type="ECO:0000313" key="7">
    <source>
        <dbReference type="Proteomes" id="UP000645217"/>
    </source>
</evidence>
<dbReference type="RefSeq" id="WP_189163834.1">
    <property type="nucleotide sequence ID" value="NZ_BMNT01000016.1"/>
</dbReference>
<dbReference type="InterPro" id="IPR013154">
    <property type="entry name" value="ADH-like_N"/>
</dbReference>
<evidence type="ECO:0000313" key="6">
    <source>
        <dbReference type="EMBL" id="GGK87387.1"/>
    </source>
</evidence>
<dbReference type="Pfam" id="PF08240">
    <property type="entry name" value="ADH_N"/>
    <property type="match status" value="1"/>
</dbReference>
<dbReference type="Gene3D" id="3.90.180.10">
    <property type="entry name" value="Medium-chain alcohol dehydrogenases, catalytic domain"/>
    <property type="match status" value="1"/>
</dbReference>
<evidence type="ECO:0000256" key="1">
    <source>
        <dbReference type="ARBA" id="ARBA00001947"/>
    </source>
</evidence>
<keyword evidence="7" id="KW-1185">Reference proteome</keyword>
<keyword evidence="3" id="KW-0862">Zinc</keyword>
<dbReference type="EMBL" id="BMNT01000016">
    <property type="protein sequence ID" value="GGK87387.1"/>
    <property type="molecule type" value="Genomic_DNA"/>
</dbReference>
<feature type="domain" description="Alcohol dehydrogenase-like C-terminal" evidence="4">
    <location>
        <begin position="196"/>
        <end position="265"/>
    </location>
</feature>
<comment type="caution">
    <text evidence="6">The sequence shown here is derived from an EMBL/GenBank/DDBJ whole genome shotgun (WGS) entry which is preliminary data.</text>
</comment>
<organism evidence="6 7">
    <name type="scientific">Sphaerisporangium melleum</name>
    <dbReference type="NCBI Taxonomy" id="321316"/>
    <lineage>
        <taxon>Bacteria</taxon>
        <taxon>Bacillati</taxon>
        <taxon>Actinomycetota</taxon>
        <taxon>Actinomycetes</taxon>
        <taxon>Streptosporangiales</taxon>
        <taxon>Streptosporangiaceae</taxon>
        <taxon>Sphaerisporangium</taxon>
    </lineage>
</organism>
<dbReference type="AlphaFoldDB" id="A0A917R366"/>
<dbReference type="Proteomes" id="UP000645217">
    <property type="component" value="Unassembled WGS sequence"/>
</dbReference>
<keyword evidence="2" id="KW-0479">Metal-binding</keyword>
<evidence type="ECO:0000256" key="3">
    <source>
        <dbReference type="ARBA" id="ARBA00022833"/>
    </source>
</evidence>
<name>A0A917R366_9ACTN</name>
<evidence type="ECO:0000259" key="5">
    <source>
        <dbReference type="Pfam" id="PF08240"/>
    </source>
</evidence>
<protein>
    <submittedName>
        <fullName evidence="6">Glutathione-dependent formaldehyde dehydrogenase</fullName>
    </submittedName>
</protein>
<dbReference type="PANTHER" id="PTHR42813:SF2">
    <property type="entry name" value="DEHYDROGENASE, ZINC-CONTAINING, PUTATIVE (AFU_ORTHOLOGUE AFUA_2G02810)-RELATED"/>
    <property type="match status" value="1"/>
</dbReference>
<dbReference type="SUPFAM" id="SSF50129">
    <property type="entry name" value="GroES-like"/>
    <property type="match status" value="1"/>
</dbReference>
<reference evidence="6" key="2">
    <citation type="submission" date="2020-09" db="EMBL/GenBank/DDBJ databases">
        <authorList>
            <person name="Sun Q."/>
            <person name="Ohkuma M."/>
        </authorList>
    </citation>
    <scope>NUCLEOTIDE SEQUENCE</scope>
    <source>
        <strain evidence="6">JCM 13064</strain>
    </source>
</reference>
<dbReference type="CDD" id="cd08283">
    <property type="entry name" value="FDH_like_1"/>
    <property type="match status" value="1"/>
</dbReference>
<dbReference type="PANTHER" id="PTHR42813">
    <property type="entry name" value="ZINC-TYPE ALCOHOL DEHYDROGENASE-LIKE"/>
    <property type="match status" value="1"/>
</dbReference>
<sequence length="391" mass="42482">MKALCWQGVNELSVENVPDPRVINDQDAIVKVGLTTTCGSDLHLLGGYIPAMRAGDVIGHEFLGEIVEVGPEVRRHKVGDRVVVTSFIGCGRCWYCENDLWSACDNSNTNPAIGEMLYGRAPGGIYGYSHAMGEYKGSHAQYVRVPFADFGAFSVPDEVSDLDALFCSDAAPTGWMGAELGGVKPGDVVAVWGCGAVGQVAARAAMLLGAERVIAIDRYPERLTMTERHVGAETIDYTRTDVIAELLERSGGRGPDVCIEAVGMEAHSAGPHHLYDKVKQRMGLELDRPVAVREAIYACRKGGSVFVLGVFAGLVDKFPLGAIMNKGLTFRAAQQHGQRYVPRLLDLVSRGELRLAHMATHTMPLYEAPRGYDLFKNKKDGCVRAVFRPWA</sequence>